<gene>
    <name evidence="2" type="ORF">ACFSJD_36665</name>
</gene>
<dbReference type="RefSeq" id="WP_344722819.1">
    <property type="nucleotide sequence ID" value="NZ_BAAAUS010000014.1"/>
</dbReference>
<keyword evidence="1" id="KW-1133">Transmembrane helix</keyword>
<dbReference type="EMBL" id="JBHUCO010000055">
    <property type="protein sequence ID" value="MFD1523065.1"/>
    <property type="molecule type" value="Genomic_DNA"/>
</dbReference>
<keyword evidence="1" id="KW-0472">Membrane</keyword>
<evidence type="ECO:0000256" key="1">
    <source>
        <dbReference type="SAM" id="Phobius"/>
    </source>
</evidence>
<keyword evidence="3" id="KW-1185">Reference proteome</keyword>
<evidence type="ECO:0000313" key="3">
    <source>
        <dbReference type="Proteomes" id="UP001597114"/>
    </source>
</evidence>
<proteinExistence type="predicted"/>
<feature type="transmembrane region" description="Helical" evidence="1">
    <location>
        <begin position="77"/>
        <end position="98"/>
    </location>
</feature>
<name>A0ABW4F856_9PSEU</name>
<reference evidence="3" key="1">
    <citation type="journal article" date="2019" name="Int. J. Syst. Evol. Microbiol.">
        <title>The Global Catalogue of Microorganisms (GCM) 10K type strain sequencing project: providing services to taxonomists for standard genome sequencing and annotation.</title>
        <authorList>
            <consortium name="The Broad Institute Genomics Platform"/>
            <consortium name="The Broad Institute Genome Sequencing Center for Infectious Disease"/>
            <person name="Wu L."/>
            <person name="Ma J."/>
        </authorList>
    </citation>
    <scope>NUCLEOTIDE SEQUENCE [LARGE SCALE GENOMIC DNA]</scope>
    <source>
        <strain evidence="3">CCM 7043</strain>
    </source>
</reference>
<feature type="transmembrane region" description="Helical" evidence="1">
    <location>
        <begin position="118"/>
        <end position="140"/>
    </location>
</feature>
<accession>A0ABW4F856</accession>
<organism evidence="2 3">
    <name type="scientific">Pseudonocardia yunnanensis</name>
    <dbReference type="NCBI Taxonomy" id="58107"/>
    <lineage>
        <taxon>Bacteria</taxon>
        <taxon>Bacillati</taxon>
        <taxon>Actinomycetota</taxon>
        <taxon>Actinomycetes</taxon>
        <taxon>Pseudonocardiales</taxon>
        <taxon>Pseudonocardiaceae</taxon>
        <taxon>Pseudonocardia</taxon>
    </lineage>
</organism>
<dbReference type="Proteomes" id="UP001597114">
    <property type="component" value="Unassembled WGS sequence"/>
</dbReference>
<keyword evidence="1" id="KW-0812">Transmembrane</keyword>
<evidence type="ECO:0008006" key="4">
    <source>
        <dbReference type="Google" id="ProtNLM"/>
    </source>
</evidence>
<feature type="transmembrane region" description="Helical" evidence="1">
    <location>
        <begin position="41"/>
        <end position="65"/>
    </location>
</feature>
<sequence length="151" mass="15984">MRKTLLTTHVVSSVGLLGTDAAVLALVVAGWGGSEPLTVYPAAYLLGQALIVPLALLALTTGVALGLLTPWGLLRHWWILIKLLLTAGGTVLAVFVLVPTLDAAATEALARRALSDPFALVKDSGGACVVLLVTILLAYFKPFGRLRRRYR</sequence>
<protein>
    <recommendedName>
        <fullName evidence="4">DUF2269 domain-containing protein</fullName>
    </recommendedName>
</protein>
<evidence type="ECO:0000313" key="2">
    <source>
        <dbReference type="EMBL" id="MFD1523065.1"/>
    </source>
</evidence>
<comment type="caution">
    <text evidence="2">The sequence shown here is derived from an EMBL/GenBank/DDBJ whole genome shotgun (WGS) entry which is preliminary data.</text>
</comment>